<dbReference type="GO" id="GO:0008115">
    <property type="term" value="F:sarcosine oxidase activity"/>
    <property type="evidence" value="ECO:0007669"/>
    <property type="project" value="InterPro"/>
</dbReference>
<dbReference type="InterPro" id="IPR038561">
    <property type="entry name" value="SoxD_sf"/>
</dbReference>
<dbReference type="Pfam" id="PF04267">
    <property type="entry name" value="SoxD"/>
    <property type="match status" value="1"/>
</dbReference>
<reference evidence="1 2" key="1">
    <citation type="submission" date="2017-03" db="EMBL/GenBank/DDBJ databases">
        <authorList>
            <person name="Afonso C.L."/>
            <person name="Miller P.J."/>
            <person name="Scott M.A."/>
            <person name="Spackman E."/>
            <person name="Goraichik I."/>
            <person name="Dimitrov K.M."/>
            <person name="Suarez D.L."/>
            <person name="Swayne D.E."/>
        </authorList>
    </citation>
    <scope>NUCLEOTIDE SEQUENCE [LARGE SCALE GENOMIC DNA]</scope>
    <source>
        <strain evidence="1 2">CECT 7450</strain>
    </source>
</reference>
<keyword evidence="2" id="KW-1185">Reference proteome</keyword>
<dbReference type="EMBL" id="FWFX01000001">
    <property type="protein sequence ID" value="SLN13840.1"/>
    <property type="molecule type" value="Genomic_DNA"/>
</dbReference>
<evidence type="ECO:0000313" key="2">
    <source>
        <dbReference type="Proteomes" id="UP000193061"/>
    </source>
</evidence>
<organism evidence="1 2">
    <name type="scientific">Roseovarius albus</name>
    <dbReference type="NCBI Taxonomy" id="1247867"/>
    <lineage>
        <taxon>Bacteria</taxon>
        <taxon>Pseudomonadati</taxon>
        <taxon>Pseudomonadota</taxon>
        <taxon>Alphaproteobacteria</taxon>
        <taxon>Rhodobacterales</taxon>
        <taxon>Roseobacteraceae</taxon>
        <taxon>Roseovarius</taxon>
    </lineage>
</organism>
<dbReference type="AlphaFoldDB" id="A0A1X6Y881"/>
<evidence type="ECO:0000313" key="1">
    <source>
        <dbReference type="EMBL" id="SLN13840.1"/>
    </source>
</evidence>
<dbReference type="Proteomes" id="UP000193061">
    <property type="component" value="Unassembled WGS sequence"/>
</dbReference>
<sequence>MRITCPICGERDRREFYYQGAAVALDRPEADAEPEAWVDYVHVRDNPCGMTRDLWYHEHCGSWVVVTRNTATHEVIETALASDIKEQGA</sequence>
<name>A0A1X6Y881_9RHOB</name>
<protein>
    <submittedName>
        <fullName evidence="1">Sarcosine oxidase, delta subunit family</fullName>
    </submittedName>
</protein>
<accession>A0A1X6Y881</accession>
<dbReference type="GO" id="GO:0046653">
    <property type="term" value="P:tetrahydrofolate metabolic process"/>
    <property type="evidence" value="ECO:0007669"/>
    <property type="project" value="InterPro"/>
</dbReference>
<dbReference type="RefSeq" id="WP_085803776.1">
    <property type="nucleotide sequence ID" value="NZ_FWFX01000001.1"/>
</dbReference>
<gene>
    <name evidence="1" type="ORF">ROA7450_00228</name>
</gene>
<dbReference type="Gene3D" id="3.30.2270.10">
    <property type="entry name" value="Folate-binding superfamily"/>
    <property type="match status" value="1"/>
</dbReference>
<proteinExistence type="predicted"/>
<dbReference type="InterPro" id="IPR006279">
    <property type="entry name" value="SoxD"/>
</dbReference>
<dbReference type="OrthoDB" id="5420070at2"/>